<evidence type="ECO:0000259" key="2">
    <source>
        <dbReference type="Pfam" id="PF26138"/>
    </source>
</evidence>
<dbReference type="AlphaFoldDB" id="A0AAP0RB61"/>
<protein>
    <recommendedName>
        <fullName evidence="2">DUF8040 domain-containing protein</fullName>
    </recommendedName>
</protein>
<dbReference type="PANTHER" id="PTHR46250">
    <property type="entry name" value="MYB/SANT-LIKE DNA-BINDING DOMAIN PROTEIN-RELATED"/>
    <property type="match status" value="1"/>
</dbReference>
<evidence type="ECO:0000313" key="4">
    <source>
        <dbReference type="Proteomes" id="UP001415857"/>
    </source>
</evidence>
<feature type="domain" description="DUF8040" evidence="2">
    <location>
        <begin position="71"/>
        <end position="120"/>
    </location>
</feature>
<dbReference type="EMBL" id="JBBPBK010000012">
    <property type="protein sequence ID" value="KAK9274377.1"/>
    <property type="molecule type" value="Genomic_DNA"/>
</dbReference>
<accession>A0AAP0RB61</accession>
<comment type="caution">
    <text evidence="3">The sequence shown here is derived from an EMBL/GenBank/DDBJ whole genome shotgun (WGS) entry which is preliminary data.</text>
</comment>
<feature type="region of interest" description="Disordered" evidence="1">
    <location>
        <begin position="258"/>
        <end position="280"/>
    </location>
</feature>
<dbReference type="Proteomes" id="UP001415857">
    <property type="component" value="Unassembled WGS sequence"/>
</dbReference>
<sequence length="385" mass="44608">MDIIDQLDEFVDEWDKKRRIVAQLVAYLVYYYRICKHANIVDRMIKANDQIKDRERRRNELMYDIRTSESSHGLICMSPKAFETLCNILRTSGRLIATRRVTIEEQVATFLYMLGQNDENIIAEVDRELENGTRPREALRYQDNDDEDVRQGTIIRDNITAAMWNNYARPKAKKWMKPPIPHYDKLSRIFGKDRATGLGATTAKEKVRQWVAESKNDEDDGEGGNSGNIIDDINQMMTDEFVMLQNIDDMNDEEIFPTIPHEGTSAAPDKSTSLTSKKRKAKSLLDEEKLNKAGKEIAVAIKEGNEILKDRNDILKMSIERSQPHVYKEEEVYDELMRLGVNREIRIKAYNFLIENPTKVKAVFGCPIEDHVQFLIFQLQKAKVI</sequence>
<dbReference type="Pfam" id="PF26138">
    <property type="entry name" value="DUF8040"/>
    <property type="match status" value="1"/>
</dbReference>
<evidence type="ECO:0000313" key="3">
    <source>
        <dbReference type="EMBL" id="KAK9274377.1"/>
    </source>
</evidence>
<reference evidence="3 4" key="1">
    <citation type="journal article" date="2024" name="Plant J.">
        <title>Genome sequences and population genomics reveal climatic adaptation and genomic divergence between two closely related sweetgum species.</title>
        <authorList>
            <person name="Xu W.Q."/>
            <person name="Ren C.Q."/>
            <person name="Zhang X.Y."/>
            <person name="Comes H.P."/>
            <person name="Liu X.H."/>
            <person name="Li Y.G."/>
            <person name="Kettle C.J."/>
            <person name="Jalonen R."/>
            <person name="Gaisberger H."/>
            <person name="Ma Y.Z."/>
            <person name="Qiu Y.X."/>
        </authorList>
    </citation>
    <scope>NUCLEOTIDE SEQUENCE [LARGE SCALE GENOMIC DNA]</scope>
    <source>
        <strain evidence="3">Hangzhou</strain>
    </source>
</reference>
<name>A0AAP0RB61_LIQFO</name>
<proteinExistence type="predicted"/>
<evidence type="ECO:0000256" key="1">
    <source>
        <dbReference type="SAM" id="MobiDB-lite"/>
    </source>
</evidence>
<organism evidence="3 4">
    <name type="scientific">Liquidambar formosana</name>
    <name type="common">Formosan gum</name>
    <dbReference type="NCBI Taxonomy" id="63359"/>
    <lineage>
        <taxon>Eukaryota</taxon>
        <taxon>Viridiplantae</taxon>
        <taxon>Streptophyta</taxon>
        <taxon>Embryophyta</taxon>
        <taxon>Tracheophyta</taxon>
        <taxon>Spermatophyta</taxon>
        <taxon>Magnoliopsida</taxon>
        <taxon>eudicotyledons</taxon>
        <taxon>Gunneridae</taxon>
        <taxon>Pentapetalae</taxon>
        <taxon>Saxifragales</taxon>
        <taxon>Altingiaceae</taxon>
        <taxon>Liquidambar</taxon>
    </lineage>
</organism>
<gene>
    <name evidence="3" type="ORF">L1049_019191</name>
</gene>
<keyword evidence="4" id="KW-1185">Reference proteome</keyword>
<dbReference type="InterPro" id="IPR058353">
    <property type="entry name" value="DUF8040"/>
</dbReference>